<gene>
    <name evidence="1" type="ORF">BECKLFY1418A_GA0070994_10515</name>
</gene>
<proteinExistence type="predicted"/>
<name>A0A450USG1_9GAMM</name>
<protein>
    <submittedName>
        <fullName evidence="1">Uncharacterized protein</fullName>
    </submittedName>
</protein>
<sequence>MVKNLQASCNRDRYAAGYDITLVYYRNIMFNYDPFGVCNVPRAPAGRINKSPRANESLREPYFSQGIRLSCYFQLIFAFHSLS</sequence>
<dbReference type="EMBL" id="CAADFH010000051">
    <property type="protein sequence ID" value="VFJ95523.1"/>
    <property type="molecule type" value="Genomic_DNA"/>
</dbReference>
<dbReference type="AlphaFoldDB" id="A0A450USG1"/>
<reference evidence="1" key="1">
    <citation type="submission" date="2019-02" db="EMBL/GenBank/DDBJ databases">
        <authorList>
            <person name="Gruber-Vodicka R. H."/>
            <person name="Seah K. B. B."/>
        </authorList>
    </citation>
    <scope>NUCLEOTIDE SEQUENCE</scope>
    <source>
        <strain evidence="1">BECK_M6</strain>
    </source>
</reference>
<accession>A0A450USG1</accession>
<organism evidence="1">
    <name type="scientific">Candidatus Kentrum sp. LFY</name>
    <dbReference type="NCBI Taxonomy" id="2126342"/>
    <lineage>
        <taxon>Bacteria</taxon>
        <taxon>Pseudomonadati</taxon>
        <taxon>Pseudomonadota</taxon>
        <taxon>Gammaproteobacteria</taxon>
        <taxon>Candidatus Kentrum</taxon>
    </lineage>
</organism>
<evidence type="ECO:0000313" key="1">
    <source>
        <dbReference type="EMBL" id="VFJ95523.1"/>
    </source>
</evidence>